<feature type="region of interest" description="Disordered" evidence="9">
    <location>
        <begin position="14"/>
        <end position="53"/>
    </location>
</feature>
<dbReference type="GO" id="GO:0003723">
    <property type="term" value="F:RNA binding"/>
    <property type="evidence" value="ECO:0007669"/>
    <property type="project" value="UniProtKB-KW"/>
</dbReference>
<proteinExistence type="inferred from homology"/>
<evidence type="ECO:0000256" key="6">
    <source>
        <dbReference type="ARBA" id="ARBA00023187"/>
    </source>
</evidence>
<dbReference type="InterPro" id="IPR036070">
    <property type="entry name" value="Nop_dom_sf"/>
</dbReference>
<keyword evidence="7" id="KW-0539">Nucleus</keyword>
<dbReference type="PROSITE" id="PS51358">
    <property type="entry name" value="NOP"/>
    <property type="match status" value="1"/>
</dbReference>
<dbReference type="PANTHER" id="PTHR13904">
    <property type="entry name" value="PRE-MRNA SPLICING FACTOR PRP31"/>
    <property type="match status" value="1"/>
</dbReference>
<dbReference type="Proteomes" id="UP001306508">
    <property type="component" value="Unassembled WGS sequence"/>
</dbReference>
<name>A0AAN7VZT8_9SACH</name>
<evidence type="ECO:0000256" key="9">
    <source>
        <dbReference type="SAM" id="MobiDB-lite"/>
    </source>
</evidence>
<evidence type="ECO:0000256" key="4">
    <source>
        <dbReference type="ARBA" id="ARBA00022728"/>
    </source>
</evidence>
<dbReference type="GO" id="GO:0000244">
    <property type="term" value="P:spliceosomal tri-snRNP complex assembly"/>
    <property type="evidence" value="ECO:0007669"/>
    <property type="project" value="InterPro"/>
</dbReference>
<keyword evidence="8" id="KW-0687">Ribonucleoprotein</keyword>
<feature type="compositionally biased region" description="Polar residues" evidence="9">
    <location>
        <begin position="31"/>
        <end position="41"/>
    </location>
</feature>
<evidence type="ECO:0000259" key="10">
    <source>
        <dbReference type="PROSITE" id="PS51358"/>
    </source>
</evidence>
<accession>A0AAN7VZT8</accession>
<dbReference type="Pfam" id="PF09785">
    <property type="entry name" value="Prp31_C"/>
    <property type="match status" value="1"/>
</dbReference>
<dbReference type="SUPFAM" id="SSF89124">
    <property type="entry name" value="Nop domain"/>
    <property type="match status" value="1"/>
</dbReference>
<dbReference type="PANTHER" id="PTHR13904:SF0">
    <property type="entry name" value="U4_U6 SMALL NUCLEAR RIBONUCLEOPROTEIN PRP31"/>
    <property type="match status" value="1"/>
</dbReference>
<dbReference type="Gene3D" id="1.10.246.90">
    <property type="entry name" value="Nop domain"/>
    <property type="match status" value="1"/>
</dbReference>
<evidence type="ECO:0000256" key="5">
    <source>
        <dbReference type="ARBA" id="ARBA00022884"/>
    </source>
</evidence>
<dbReference type="InterPro" id="IPR002687">
    <property type="entry name" value="Nop_dom"/>
</dbReference>
<dbReference type="InterPro" id="IPR019175">
    <property type="entry name" value="Prp31_C"/>
</dbReference>
<evidence type="ECO:0000256" key="8">
    <source>
        <dbReference type="ARBA" id="ARBA00023274"/>
    </source>
</evidence>
<dbReference type="GO" id="GO:0005687">
    <property type="term" value="C:U4 snRNP"/>
    <property type="evidence" value="ECO:0007669"/>
    <property type="project" value="TreeGrafter"/>
</dbReference>
<evidence type="ECO:0000313" key="11">
    <source>
        <dbReference type="EMBL" id="KAK5778369.1"/>
    </source>
</evidence>
<comment type="similarity">
    <text evidence="2">Belongs to the PRP31 family.</text>
</comment>
<dbReference type="InterPro" id="IPR012976">
    <property type="entry name" value="NOSIC"/>
</dbReference>
<evidence type="ECO:0000256" key="3">
    <source>
        <dbReference type="ARBA" id="ARBA00022664"/>
    </source>
</evidence>
<dbReference type="GO" id="GO:0071011">
    <property type="term" value="C:precatalytic spliceosome"/>
    <property type="evidence" value="ECO:0007669"/>
    <property type="project" value="TreeGrafter"/>
</dbReference>
<dbReference type="Gene3D" id="1.10.287.4070">
    <property type="match status" value="1"/>
</dbReference>
<sequence length="526" mass="60076">MSVIEEYHLSEENFSDDLDNDFDNLSSSEDVPNSLNGSPINHNPEIQRPADANNLLDKTNNQLSTLYEENDVDAYFKEFQNMCKIIEKNINILEYPSNLRNVSEEQNHISMLLENSQTNDFVSLISILNDILSFIRIGIESLHAFIIEKYNRKFPELEALIPNLIEFANCIKVLETTENFTDSNISLLLSSDAHLTKEQIMILTMTMKTGFNKSYKYDIQEKEQILEACDHTSKLNEIIDVINNYLSVNVHLIAPNLTALIGSKVASLLIAHAGGILELSEVPSCNLASIGKKKYQTHTHHAHFNGVRQEGYIYHSDLIQKQDIGTHKQMLRMVCAKIALAARVDASQMNNINKNMERNSSLGIKWRDEIIKKIRKLHETPIIASCKALPIPEDKPKKRRAGRKYRRYKEQYKMSHLRQLQNRIEFGKQEDTILDAFGEEVGLGMSKSSLQGITKTSKYSVISKVNNNAKLTKAMKSRIKEANEQSNEYFLMLTNSSQLDSTDEQQMSNDTKLQSAKSNNWYSHHL</sequence>
<keyword evidence="4" id="KW-0747">Spliceosome</keyword>
<comment type="caution">
    <text evidence="11">The sequence shown here is derived from an EMBL/GenBank/DDBJ whole genome shotgun (WGS) entry which is preliminary data.</text>
</comment>
<evidence type="ECO:0000256" key="2">
    <source>
        <dbReference type="ARBA" id="ARBA00005572"/>
    </source>
</evidence>
<feature type="domain" description="Nop" evidence="10">
    <location>
        <begin position="253"/>
        <end position="379"/>
    </location>
</feature>
<reference evidence="12" key="1">
    <citation type="submission" date="2023-07" db="EMBL/GenBank/DDBJ databases">
        <title>A draft genome of Kazachstania heterogenica Y-27499.</title>
        <authorList>
            <person name="Donic C."/>
            <person name="Kralova J.S."/>
            <person name="Fidel L."/>
            <person name="Ben-Dor S."/>
            <person name="Jung S."/>
        </authorList>
    </citation>
    <scope>NUCLEOTIDE SEQUENCE [LARGE SCALE GENOMIC DNA]</scope>
    <source>
        <strain evidence="12">Y27499</strain>
    </source>
</reference>
<protein>
    <recommendedName>
        <fullName evidence="10">Nop domain-containing protein</fullName>
    </recommendedName>
</protein>
<keyword evidence="5" id="KW-0694">RNA-binding</keyword>
<evidence type="ECO:0000256" key="7">
    <source>
        <dbReference type="ARBA" id="ARBA00023242"/>
    </source>
</evidence>
<keyword evidence="6" id="KW-0508">mRNA splicing</keyword>
<keyword evidence="12" id="KW-1185">Reference proteome</keyword>
<evidence type="ECO:0000256" key="1">
    <source>
        <dbReference type="ARBA" id="ARBA00004123"/>
    </source>
</evidence>
<organism evidence="11 12">
    <name type="scientific">Arxiozyma heterogenica</name>
    <dbReference type="NCBI Taxonomy" id="278026"/>
    <lineage>
        <taxon>Eukaryota</taxon>
        <taxon>Fungi</taxon>
        <taxon>Dikarya</taxon>
        <taxon>Ascomycota</taxon>
        <taxon>Saccharomycotina</taxon>
        <taxon>Saccharomycetes</taxon>
        <taxon>Saccharomycetales</taxon>
        <taxon>Saccharomycetaceae</taxon>
        <taxon>Arxiozyma</taxon>
    </lineage>
</organism>
<evidence type="ECO:0000313" key="12">
    <source>
        <dbReference type="Proteomes" id="UP001306508"/>
    </source>
</evidence>
<feature type="region of interest" description="Disordered" evidence="9">
    <location>
        <begin position="500"/>
        <end position="526"/>
    </location>
</feature>
<dbReference type="EMBL" id="JAWIZZ010000053">
    <property type="protein sequence ID" value="KAK5778369.1"/>
    <property type="molecule type" value="Genomic_DNA"/>
</dbReference>
<comment type="subcellular location">
    <subcellularLocation>
        <location evidence="1">Nucleus</location>
    </subcellularLocation>
</comment>
<dbReference type="Pfam" id="PF01798">
    <property type="entry name" value="Nop"/>
    <property type="match status" value="1"/>
</dbReference>
<gene>
    <name evidence="11" type="ORF">RI543_004030</name>
</gene>
<dbReference type="GO" id="GO:0046540">
    <property type="term" value="C:U4/U6 x U5 tri-snRNP complex"/>
    <property type="evidence" value="ECO:0007669"/>
    <property type="project" value="InterPro"/>
</dbReference>
<keyword evidence="3" id="KW-0507">mRNA processing</keyword>
<dbReference type="SMART" id="SM00931">
    <property type="entry name" value="NOSIC"/>
    <property type="match status" value="1"/>
</dbReference>
<dbReference type="InterPro" id="IPR042239">
    <property type="entry name" value="Nop_C"/>
</dbReference>
<dbReference type="InterPro" id="IPR027105">
    <property type="entry name" value="Prp31"/>
</dbReference>
<dbReference type="AlphaFoldDB" id="A0AAN7VZT8"/>